<keyword evidence="3" id="KW-1185">Reference proteome</keyword>
<dbReference type="GO" id="GO:0042823">
    <property type="term" value="P:pyridoxal phosphate biosynthetic process"/>
    <property type="evidence" value="ECO:0007669"/>
    <property type="project" value="InterPro"/>
</dbReference>
<dbReference type="Proteomes" id="UP001199296">
    <property type="component" value="Unassembled WGS sequence"/>
</dbReference>
<accession>A0AAW4WYI6</accession>
<evidence type="ECO:0000313" key="3">
    <source>
        <dbReference type="Proteomes" id="UP001199296"/>
    </source>
</evidence>
<dbReference type="AlphaFoldDB" id="A0AAW4WYI6"/>
<dbReference type="Gene3D" id="3.40.50.880">
    <property type="match status" value="1"/>
</dbReference>
<dbReference type="SUPFAM" id="SSF52317">
    <property type="entry name" value="Class I glutamine amidotransferase-like"/>
    <property type="match status" value="1"/>
</dbReference>
<keyword evidence="1" id="KW-0663">Pyridoxal phosphate</keyword>
<comment type="caution">
    <text evidence="2">The sequence shown here is derived from an EMBL/GenBank/DDBJ whole genome shotgun (WGS) entry which is preliminary data.</text>
</comment>
<gene>
    <name evidence="2" type="ORF">LJ207_04800</name>
</gene>
<dbReference type="InterPro" id="IPR029062">
    <property type="entry name" value="Class_I_gatase-like"/>
</dbReference>
<evidence type="ECO:0000313" key="2">
    <source>
        <dbReference type="EMBL" id="MCC3144644.1"/>
    </source>
</evidence>
<dbReference type="InterPro" id="IPR002161">
    <property type="entry name" value="PdxT/SNO"/>
</dbReference>
<proteinExistence type="predicted"/>
<protein>
    <recommendedName>
        <fullName evidence="4">Glutamine amidotransferase</fullName>
    </recommendedName>
</protein>
<name>A0AAW4WYI6_9FIRM</name>
<organism evidence="2 3">
    <name type="scientific">Halanaerobium polyolivorans</name>
    <dbReference type="NCBI Taxonomy" id="2886943"/>
    <lineage>
        <taxon>Bacteria</taxon>
        <taxon>Bacillati</taxon>
        <taxon>Bacillota</taxon>
        <taxon>Clostridia</taxon>
        <taxon>Halanaerobiales</taxon>
        <taxon>Halanaerobiaceae</taxon>
        <taxon>Halanaerobium</taxon>
    </lineage>
</organism>
<evidence type="ECO:0008006" key="4">
    <source>
        <dbReference type="Google" id="ProtNLM"/>
    </source>
</evidence>
<reference evidence="2 3" key="1">
    <citation type="submission" date="2021-10" db="EMBL/GenBank/DDBJ databases">
        <authorList>
            <person name="Grouzdev D.S."/>
            <person name="Pantiukh K.S."/>
            <person name="Krutkina M.S."/>
        </authorList>
    </citation>
    <scope>NUCLEOTIDE SEQUENCE [LARGE SCALE GENOMIC DNA]</scope>
    <source>
        <strain evidence="2 3">Z-7514</strain>
    </source>
</reference>
<sequence>MTIEIGVLATSFHPELTNDLSVHKYFVKKLLK</sequence>
<dbReference type="PROSITE" id="PS51130">
    <property type="entry name" value="PDXT_SNO_2"/>
    <property type="match status" value="1"/>
</dbReference>
<dbReference type="GO" id="GO:0004359">
    <property type="term" value="F:glutaminase activity"/>
    <property type="evidence" value="ECO:0007669"/>
    <property type="project" value="InterPro"/>
</dbReference>
<evidence type="ECO:0000256" key="1">
    <source>
        <dbReference type="ARBA" id="ARBA00022898"/>
    </source>
</evidence>
<dbReference type="EMBL" id="JAJFAT010000005">
    <property type="protein sequence ID" value="MCC3144644.1"/>
    <property type="molecule type" value="Genomic_DNA"/>
</dbReference>